<dbReference type="AlphaFoldDB" id="U5D9L6"/>
<dbReference type="HOGENOM" id="CLU_853507_0_0_1"/>
<dbReference type="OMA" id="WERREVT"/>
<evidence type="ECO:0008006" key="4">
    <source>
        <dbReference type="Google" id="ProtNLM"/>
    </source>
</evidence>
<dbReference type="EMBL" id="KI392075">
    <property type="protein sequence ID" value="ERN19189.1"/>
    <property type="molecule type" value="Genomic_DNA"/>
</dbReference>
<dbReference type="Gramene" id="ERN19189">
    <property type="protein sequence ID" value="ERN19189"/>
    <property type="gene ID" value="AMTR_s00061p00180700"/>
</dbReference>
<dbReference type="Gene3D" id="3.40.50.2000">
    <property type="entry name" value="Glycogen Phosphorylase B"/>
    <property type="match status" value="2"/>
</dbReference>
<proteinExistence type="inferred from homology"/>
<dbReference type="SUPFAM" id="SSF53756">
    <property type="entry name" value="UDP-Glycosyltransferase/glycogen phosphorylase"/>
    <property type="match status" value="1"/>
</dbReference>
<dbReference type="KEGG" id="atr:18447566"/>
<sequence>MEPKPEQAAAQSEELPHVLVFPAPYHGHATPLFSLAAALATHGLHITILVLPCLPSLSAFMASASSRLLPISFLSLPAPAPAPAPHSPDLHTIIHSLSLLSDPIRRLILDLPSPPTALISDMFLGFTEPLARSFSIPRFTFYPSGAYATSIFHSIWLNNPPEPTTEPTGPIEPTSSSSTITISDVPSAPSFEFGQLSGLFVRYKRAERSIPLDPAWASVRDCWLWNIESHGRVLNTFADAEGEFLSHLGPVEQAGRVWAVGPLHMLAESGTEGEGLARAEEWLKGRAEGSVVYVCFGTMASFNQDQVGAMAMSFSYGSSSTERDRK</sequence>
<evidence type="ECO:0000313" key="3">
    <source>
        <dbReference type="Proteomes" id="UP000017836"/>
    </source>
</evidence>
<protein>
    <recommendedName>
        <fullName evidence="4">UDP-glycosyltransferases domain-containing protein</fullName>
    </recommendedName>
</protein>
<dbReference type="eggNOG" id="KOG1192">
    <property type="taxonomic scope" value="Eukaryota"/>
</dbReference>
<organism evidence="2 3">
    <name type="scientific">Amborella trichopoda</name>
    <dbReference type="NCBI Taxonomy" id="13333"/>
    <lineage>
        <taxon>Eukaryota</taxon>
        <taxon>Viridiplantae</taxon>
        <taxon>Streptophyta</taxon>
        <taxon>Embryophyta</taxon>
        <taxon>Tracheophyta</taxon>
        <taxon>Spermatophyta</taxon>
        <taxon>Magnoliopsida</taxon>
        <taxon>Amborellales</taxon>
        <taxon>Amborellaceae</taxon>
        <taxon>Amborella</taxon>
    </lineage>
</organism>
<evidence type="ECO:0000256" key="1">
    <source>
        <dbReference type="ARBA" id="ARBA00009995"/>
    </source>
</evidence>
<evidence type="ECO:0000313" key="2">
    <source>
        <dbReference type="EMBL" id="ERN19189.1"/>
    </source>
</evidence>
<dbReference type="Proteomes" id="UP000017836">
    <property type="component" value="Unassembled WGS sequence"/>
</dbReference>
<dbReference type="PANTHER" id="PTHR48047:SF8">
    <property type="entry name" value="FLAVONOL 3-O-GLUCOSYLTRANSFERASE UGT89B1"/>
    <property type="match status" value="1"/>
</dbReference>
<keyword evidence="3" id="KW-1185">Reference proteome</keyword>
<reference evidence="3" key="1">
    <citation type="journal article" date="2013" name="Science">
        <title>The Amborella genome and the evolution of flowering plants.</title>
        <authorList>
            <consortium name="Amborella Genome Project"/>
        </authorList>
    </citation>
    <scope>NUCLEOTIDE SEQUENCE [LARGE SCALE GENOMIC DNA]</scope>
</reference>
<name>U5D9L6_AMBTC</name>
<comment type="similarity">
    <text evidence="1">Belongs to the UDP-glycosyltransferase family.</text>
</comment>
<accession>U5D9L6</accession>
<gene>
    <name evidence="2" type="ORF">AMTR_s00061p00180700</name>
</gene>
<dbReference type="OrthoDB" id="5835829at2759"/>
<dbReference type="PANTHER" id="PTHR48047">
    <property type="entry name" value="GLYCOSYLTRANSFERASE"/>
    <property type="match status" value="1"/>
</dbReference>